<dbReference type="GO" id="GO:0046872">
    <property type="term" value="F:metal ion binding"/>
    <property type="evidence" value="ECO:0007669"/>
    <property type="project" value="UniProtKB-KW"/>
</dbReference>
<keyword evidence="2" id="KW-0479">Metal-binding</keyword>
<evidence type="ECO:0000256" key="2">
    <source>
        <dbReference type="ARBA" id="ARBA00022723"/>
    </source>
</evidence>
<dbReference type="EMBL" id="JBJJXI010000084">
    <property type="protein sequence ID" value="KAL3395276.1"/>
    <property type="molecule type" value="Genomic_DNA"/>
</dbReference>
<protein>
    <recommendedName>
        <fullName evidence="3">DDE Tnp4 domain-containing protein</fullName>
    </recommendedName>
</protein>
<feature type="domain" description="DDE Tnp4" evidence="3">
    <location>
        <begin position="22"/>
        <end position="104"/>
    </location>
</feature>
<comment type="caution">
    <text evidence="4">The sequence shown here is derived from an EMBL/GenBank/DDBJ whole genome shotgun (WGS) entry which is preliminary data.</text>
</comment>
<evidence type="ECO:0000259" key="3">
    <source>
        <dbReference type="Pfam" id="PF13359"/>
    </source>
</evidence>
<dbReference type="AlphaFoldDB" id="A0ABD2WS48"/>
<sequence>MDHNFLDIPSINDQSNQANQEIQVPYFFVGDGAYPLSNNIMKPFPGEKLTRKQLLFNQKLSRARAVVENAFGHTCQRWEIFYTPIKTLPKTVIKIIKGACILHNIIIDKEGSEPLTLSSEDEYMFRENALYRETDVADDDVSGKEIRDSLVEYFSKK</sequence>
<dbReference type="Proteomes" id="UP001627154">
    <property type="component" value="Unassembled WGS sequence"/>
</dbReference>
<organism evidence="4 5">
    <name type="scientific">Trichogramma kaykai</name>
    <dbReference type="NCBI Taxonomy" id="54128"/>
    <lineage>
        <taxon>Eukaryota</taxon>
        <taxon>Metazoa</taxon>
        <taxon>Ecdysozoa</taxon>
        <taxon>Arthropoda</taxon>
        <taxon>Hexapoda</taxon>
        <taxon>Insecta</taxon>
        <taxon>Pterygota</taxon>
        <taxon>Neoptera</taxon>
        <taxon>Endopterygota</taxon>
        <taxon>Hymenoptera</taxon>
        <taxon>Apocrita</taxon>
        <taxon>Proctotrupomorpha</taxon>
        <taxon>Chalcidoidea</taxon>
        <taxon>Trichogrammatidae</taxon>
        <taxon>Trichogramma</taxon>
    </lineage>
</organism>
<name>A0ABD2WS48_9HYME</name>
<dbReference type="PANTHER" id="PTHR47150">
    <property type="entry name" value="OS12G0169200 PROTEIN"/>
    <property type="match status" value="1"/>
</dbReference>
<dbReference type="PANTHER" id="PTHR47150:SF4">
    <property type="entry name" value="HARBINGER TRANSPOSASE-DERIVED PROTEIN-RELATED"/>
    <property type="match status" value="1"/>
</dbReference>
<gene>
    <name evidence="4" type="ORF">TKK_010654</name>
</gene>
<evidence type="ECO:0000313" key="5">
    <source>
        <dbReference type="Proteomes" id="UP001627154"/>
    </source>
</evidence>
<comment type="cofactor">
    <cofactor evidence="1">
        <name>a divalent metal cation</name>
        <dbReference type="ChEBI" id="CHEBI:60240"/>
    </cofactor>
</comment>
<accession>A0ABD2WS48</accession>
<dbReference type="Pfam" id="PF13359">
    <property type="entry name" value="DDE_Tnp_4"/>
    <property type="match status" value="1"/>
</dbReference>
<evidence type="ECO:0000256" key="1">
    <source>
        <dbReference type="ARBA" id="ARBA00001968"/>
    </source>
</evidence>
<keyword evidence="5" id="KW-1185">Reference proteome</keyword>
<dbReference type="InterPro" id="IPR027806">
    <property type="entry name" value="HARBI1_dom"/>
</dbReference>
<proteinExistence type="predicted"/>
<evidence type="ECO:0000313" key="4">
    <source>
        <dbReference type="EMBL" id="KAL3395276.1"/>
    </source>
</evidence>
<reference evidence="4 5" key="1">
    <citation type="journal article" date="2024" name="bioRxiv">
        <title>A reference genome for Trichogramma kaykai: A tiny desert-dwelling parasitoid wasp with competing sex-ratio distorters.</title>
        <authorList>
            <person name="Culotta J."/>
            <person name="Lindsey A.R."/>
        </authorList>
    </citation>
    <scope>NUCLEOTIDE SEQUENCE [LARGE SCALE GENOMIC DNA]</scope>
    <source>
        <strain evidence="4 5">KSX58</strain>
    </source>
</reference>